<dbReference type="EC" id="2.7.7.3" evidence="9"/>
<evidence type="ECO:0000256" key="2">
    <source>
        <dbReference type="ARBA" id="ARBA00022679"/>
    </source>
</evidence>
<evidence type="ECO:0000256" key="5">
    <source>
        <dbReference type="ARBA" id="ARBA00022840"/>
    </source>
</evidence>
<dbReference type="HAMAP" id="MF_00151">
    <property type="entry name" value="PPAT_bact"/>
    <property type="match status" value="1"/>
</dbReference>
<evidence type="ECO:0000256" key="4">
    <source>
        <dbReference type="ARBA" id="ARBA00022741"/>
    </source>
</evidence>
<feature type="binding site" evidence="9">
    <location>
        <position position="105"/>
    </location>
    <ligand>
        <name>substrate</name>
    </ligand>
</feature>
<dbReference type="InterPro" id="IPR001980">
    <property type="entry name" value="PPAT"/>
</dbReference>
<feature type="binding site" evidence="9">
    <location>
        <position position="73"/>
    </location>
    <ligand>
        <name>substrate</name>
    </ligand>
</feature>
<dbReference type="AlphaFoldDB" id="A0A932ZXS1"/>
<feature type="compositionally biased region" description="Low complexity" evidence="10">
    <location>
        <begin position="14"/>
        <end position="27"/>
    </location>
</feature>
<evidence type="ECO:0000256" key="7">
    <source>
        <dbReference type="ARBA" id="ARBA00022993"/>
    </source>
</evidence>
<name>A0A932ZXS1_UNCTE</name>
<gene>
    <name evidence="9 12" type="primary">coaD</name>
    <name evidence="12" type="ORF">HY618_08655</name>
</gene>
<dbReference type="GO" id="GO:0004595">
    <property type="term" value="F:pantetheine-phosphate adenylyltransferase activity"/>
    <property type="evidence" value="ECO:0007669"/>
    <property type="project" value="UniProtKB-UniRule"/>
</dbReference>
<feature type="domain" description="Cytidyltransferase-like" evidence="11">
    <location>
        <begin position="69"/>
        <end position="198"/>
    </location>
</feature>
<evidence type="ECO:0000313" key="12">
    <source>
        <dbReference type="EMBL" id="MBI4252515.1"/>
    </source>
</evidence>
<feature type="binding site" evidence="9">
    <location>
        <position position="81"/>
    </location>
    <ligand>
        <name>ATP</name>
        <dbReference type="ChEBI" id="CHEBI:30616"/>
    </ligand>
</feature>
<proteinExistence type="inferred from homology"/>
<feature type="binding site" evidence="9">
    <location>
        <begin position="73"/>
        <end position="74"/>
    </location>
    <ligand>
        <name>ATP</name>
        <dbReference type="ChEBI" id="CHEBI:30616"/>
    </ligand>
</feature>
<dbReference type="GO" id="GO:0005524">
    <property type="term" value="F:ATP binding"/>
    <property type="evidence" value="ECO:0007669"/>
    <property type="project" value="UniProtKB-KW"/>
</dbReference>
<sequence length="224" mass="24290">MRPEATTRTRARGSKAASAGAASGRTGPQVDTPRGIRLGWPGLRGRAAAASAGTWKGGRPSLANRIHAIYPGTFDPPTNGHLDIVRRGLRLFSRVTVAVSAHPSKAPVFSFEERRAFFLEEFRGTAGVEVVSFEQELLVGFARRIGAQAIIRGLRAVSDFDYEFQMTLMNRRLDDELETIFLMPSEQYSFISSSLVKEVASLGGDISRLAPPSVCKALAGRLKA</sequence>
<dbReference type="GO" id="GO:0015937">
    <property type="term" value="P:coenzyme A biosynthetic process"/>
    <property type="evidence" value="ECO:0007669"/>
    <property type="project" value="UniProtKB-UniRule"/>
</dbReference>
<dbReference type="NCBIfam" id="TIGR00125">
    <property type="entry name" value="cyt_tran_rel"/>
    <property type="match status" value="1"/>
</dbReference>
<keyword evidence="2 9" id="KW-0808">Transferase</keyword>
<dbReference type="PRINTS" id="PR01020">
    <property type="entry name" value="LPSBIOSNTHSS"/>
</dbReference>
<evidence type="ECO:0000256" key="6">
    <source>
        <dbReference type="ARBA" id="ARBA00022842"/>
    </source>
</evidence>
<evidence type="ECO:0000256" key="10">
    <source>
        <dbReference type="SAM" id="MobiDB-lite"/>
    </source>
</evidence>
<dbReference type="Proteomes" id="UP000752292">
    <property type="component" value="Unassembled WGS sequence"/>
</dbReference>
<reference evidence="12" key="1">
    <citation type="submission" date="2020-07" db="EMBL/GenBank/DDBJ databases">
        <title>Huge and variable diversity of episymbiotic CPR bacteria and DPANN archaea in groundwater ecosystems.</title>
        <authorList>
            <person name="He C.Y."/>
            <person name="Keren R."/>
            <person name="Whittaker M."/>
            <person name="Farag I.F."/>
            <person name="Doudna J."/>
            <person name="Cate J.H.D."/>
            <person name="Banfield J.F."/>
        </authorList>
    </citation>
    <scope>NUCLEOTIDE SEQUENCE</scope>
    <source>
        <strain evidence="12">NC_groundwater_1370_Ag_S-0.2um_69_93</strain>
    </source>
</reference>
<evidence type="ECO:0000256" key="9">
    <source>
        <dbReference type="HAMAP-Rule" id="MF_00151"/>
    </source>
</evidence>
<evidence type="ECO:0000256" key="3">
    <source>
        <dbReference type="ARBA" id="ARBA00022695"/>
    </source>
</evidence>
<dbReference type="EMBL" id="JACQRX010000377">
    <property type="protein sequence ID" value="MBI4252515.1"/>
    <property type="molecule type" value="Genomic_DNA"/>
</dbReference>
<dbReference type="InterPro" id="IPR004821">
    <property type="entry name" value="Cyt_trans-like"/>
</dbReference>
<dbReference type="GO" id="GO:0005737">
    <property type="term" value="C:cytoplasm"/>
    <property type="evidence" value="ECO:0007669"/>
    <property type="project" value="UniProtKB-SubCell"/>
</dbReference>
<feature type="binding site" evidence="9">
    <location>
        <position position="152"/>
    </location>
    <ligand>
        <name>substrate</name>
    </ligand>
</feature>
<dbReference type="PANTHER" id="PTHR21342:SF1">
    <property type="entry name" value="PHOSPHOPANTETHEINE ADENYLYLTRANSFERASE"/>
    <property type="match status" value="1"/>
</dbReference>
<evidence type="ECO:0000256" key="8">
    <source>
        <dbReference type="ARBA" id="ARBA00029346"/>
    </source>
</evidence>
<feature type="binding site" evidence="9">
    <location>
        <begin position="153"/>
        <end position="155"/>
    </location>
    <ligand>
        <name>ATP</name>
        <dbReference type="ChEBI" id="CHEBI:30616"/>
    </ligand>
</feature>
<dbReference type="SUPFAM" id="SSF52374">
    <property type="entry name" value="Nucleotidylyl transferase"/>
    <property type="match status" value="1"/>
</dbReference>
<keyword evidence="3 9" id="KW-0548">Nucleotidyltransferase</keyword>
<protein>
    <recommendedName>
        <fullName evidence="9">Phosphopantetheine adenylyltransferase</fullName>
        <ecNumber evidence="9">2.7.7.3</ecNumber>
    </recommendedName>
    <alternativeName>
        <fullName evidence="9">Dephospho-CoA pyrophosphorylase</fullName>
    </alternativeName>
    <alternativeName>
        <fullName evidence="9">Pantetheine-phosphate adenylyltransferase</fullName>
        <shortName evidence="9">PPAT</shortName>
    </alternativeName>
</protein>
<evidence type="ECO:0000256" key="1">
    <source>
        <dbReference type="ARBA" id="ARBA00022490"/>
    </source>
</evidence>
<dbReference type="PANTHER" id="PTHR21342">
    <property type="entry name" value="PHOSPHOPANTETHEINE ADENYLYLTRANSFERASE"/>
    <property type="match status" value="1"/>
</dbReference>
<comment type="caution">
    <text evidence="12">The sequence shown here is derived from an EMBL/GenBank/DDBJ whole genome shotgun (WGS) entry which is preliminary data.</text>
</comment>
<comment type="function">
    <text evidence="9">Reversibly transfers an adenylyl group from ATP to 4'-phosphopantetheine, yielding dephospho-CoA (dPCoA) and pyrophosphate.</text>
</comment>
<evidence type="ECO:0000313" key="13">
    <source>
        <dbReference type="Proteomes" id="UP000752292"/>
    </source>
</evidence>
<keyword evidence="4 9" id="KW-0547">Nucleotide-binding</keyword>
<feature type="binding site" evidence="9">
    <location>
        <position position="163"/>
    </location>
    <ligand>
        <name>ATP</name>
        <dbReference type="ChEBI" id="CHEBI:30616"/>
    </ligand>
</feature>
<dbReference type="Pfam" id="PF01467">
    <property type="entry name" value="CTP_transf_like"/>
    <property type="match status" value="1"/>
</dbReference>
<comment type="catalytic activity">
    <reaction evidence="8 9">
        <text>(R)-4'-phosphopantetheine + ATP + H(+) = 3'-dephospho-CoA + diphosphate</text>
        <dbReference type="Rhea" id="RHEA:19801"/>
        <dbReference type="ChEBI" id="CHEBI:15378"/>
        <dbReference type="ChEBI" id="CHEBI:30616"/>
        <dbReference type="ChEBI" id="CHEBI:33019"/>
        <dbReference type="ChEBI" id="CHEBI:57328"/>
        <dbReference type="ChEBI" id="CHEBI:61723"/>
        <dbReference type="EC" id="2.7.7.3"/>
    </reaction>
</comment>
<keyword evidence="1 9" id="KW-0963">Cytoplasm</keyword>
<keyword evidence="6 9" id="KW-0460">Magnesium</keyword>
<evidence type="ECO:0000259" key="11">
    <source>
        <dbReference type="Pfam" id="PF01467"/>
    </source>
</evidence>
<dbReference type="Gene3D" id="3.40.50.620">
    <property type="entry name" value="HUPs"/>
    <property type="match status" value="1"/>
</dbReference>
<feature type="binding site" evidence="9">
    <location>
        <begin position="188"/>
        <end position="194"/>
    </location>
    <ligand>
        <name>ATP</name>
        <dbReference type="ChEBI" id="CHEBI:30616"/>
    </ligand>
</feature>
<dbReference type="NCBIfam" id="TIGR01510">
    <property type="entry name" value="coaD_prev_kdtB"/>
    <property type="match status" value="1"/>
</dbReference>
<comment type="pathway">
    <text evidence="9">Cofactor biosynthesis; coenzyme A biosynthesis; CoA from (R)-pantothenate: step 4/5.</text>
</comment>
<feature type="site" description="Transition state stabilizer" evidence="9">
    <location>
        <position position="81"/>
    </location>
</feature>
<feature type="region of interest" description="Disordered" evidence="10">
    <location>
        <begin position="1"/>
        <end position="36"/>
    </location>
</feature>
<keyword evidence="7 9" id="KW-0173">Coenzyme A biosynthesis</keyword>
<dbReference type="CDD" id="cd02163">
    <property type="entry name" value="PPAT"/>
    <property type="match status" value="1"/>
</dbReference>
<comment type="subcellular location">
    <subcellularLocation>
        <location evidence="9">Cytoplasm</location>
    </subcellularLocation>
</comment>
<keyword evidence="5 9" id="KW-0067">ATP-binding</keyword>
<comment type="subunit">
    <text evidence="9">Homohexamer.</text>
</comment>
<dbReference type="InterPro" id="IPR014729">
    <property type="entry name" value="Rossmann-like_a/b/a_fold"/>
</dbReference>
<organism evidence="12 13">
    <name type="scientific">Tectimicrobiota bacterium</name>
    <dbReference type="NCBI Taxonomy" id="2528274"/>
    <lineage>
        <taxon>Bacteria</taxon>
        <taxon>Pseudomonadati</taxon>
        <taxon>Nitrospinota/Tectimicrobiota group</taxon>
        <taxon>Candidatus Tectimicrobiota</taxon>
    </lineage>
</organism>
<accession>A0A932ZXS1</accession>
<comment type="cofactor">
    <cofactor evidence="9">
        <name>Mg(2+)</name>
        <dbReference type="ChEBI" id="CHEBI:18420"/>
    </cofactor>
</comment>
<feature type="binding site" evidence="9">
    <location>
        <position position="138"/>
    </location>
    <ligand>
        <name>substrate</name>
    </ligand>
</feature>
<comment type="similarity">
    <text evidence="9">Belongs to the bacterial CoaD family.</text>
</comment>